<name>A0A0V0QX48_PSEPJ</name>
<dbReference type="PANTHER" id="PTHR46277">
    <property type="entry name" value="OS03G0850700 PROTEIN"/>
    <property type="match status" value="1"/>
</dbReference>
<dbReference type="InterPro" id="IPR036273">
    <property type="entry name" value="CRAL/TRIO_N_dom_sf"/>
</dbReference>
<proteinExistence type="predicted"/>
<dbReference type="Gene3D" id="3.40.525.10">
    <property type="entry name" value="CRAL-TRIO lipid binding domain"/>
    <property type="match status" value="1"/>
</dbReference>
<dbReference type="InParanoid" id="A0A0V0QX48"/>
<dbReference type="EMBL" id="LDAU01000094">
    <property type="protein sequence ID" value="KRX06634.1"/>
    <property type="molecule type" value="Genomic_DNA"/>
</dbReference>
<dbReference type="PANTHER" id="PTHR46277:SF3">
    <property type="entry name" value="BINDING PROTEIN, PUTATIVE-RELATED"/>
    <property type="match status" value="1"/>
</dbReference>
<protein>
    <submittedName>
        <fullName evidence="2">CRAL-TRIO domain</fullName>
    </submittedName>
</protein>
<sequence>MQVDQQKLLELQTKATNWIQNNKDLQIESKLVQYYTEINNIKRFFIARDLDIEKSLEMWQKYVYWHQQERPDKIQLKDVQDALQRSELCYILGEDKEKRGVIFVQSTKLLKVNQDESYLLIKYMLETAINISLKNGNQKIVVIYDNKGFGSKDMCTENLDKSKKGLAILQDYYPQRVQRKQETFKQIHQKMTKKNTAPLPLWFDKWQSMESISTKKEELQQTFDLMNTRGLNISILFSWKQSNLLYPEELFFFLDCFFRGISKILIKKDQKTPQNVNRRLFSQSIKDIIETLFSGQNNTEYIQSEKLPEVLAKDQKLYQFFQYIHQTLQASLEHGRLEALKNFKIKTEIKKLALQMVFEVEKRIKKEEEEKNKEQNDTKQ</sequence>
<keyword evidence="3" id="KW-1185">Reference proteome</keyword>
<dbReference type="InterPro" id="IPR001251">
    <property type="entry name" value="CRAL-TRIO_dom"/>
</dbReference>
<organism evidence="2 3">
    <name type="scientific">Pseudocohnilembus persalinus</name>
    <name type="common">Ciliate</name>
    <dbReference type="NCBI Taxonomy" id="266149"/>
    <lineage>
        <taxon>Eukaryota</taxon>
        <taxon>Sar</taxon>
        <taxon>Alveolata</taxon>
        <taxon>Ciliophora</taxon>
        <taxon>Intramacronucleata</taxon>
        <taxon>Oligohymenophorea</taxon>
        <taxon>Scuticociliatia</taxon>
        <taxon>Philasterida</taxon>
        <taxon>Pseudocohnilembidae</taxon>
        <taxon>Pseudocohnilembus</taxon>
    </lineage>
</organism>
<accession>A0A0V0QX48</accession>
<feature type="domain" description="CRAL-TRIO" evidence="1">
    <location>
        <begin position="85"/>
        <end position="179"/>
    </location>
</feature>
<dbReference type="SUPFAM" id="SSF52087">
    <property type="entry name" value="CRAL/TRIO domain"/>
    <property type="match status" value="1"/>
</dbReference>
<comment type="caution">
    <text evidence="2">The sequence shown here is derived from an EMBL/GenBank/DDBJ whole genome shotgun (WGS) entry which is preliminary data.</text>
</comment>
<dbReference type="SUPFAM" id="SSF46938">
    <property type="entry name" value="CRAL/TRIO N-terminal domain"/>
    <property type="match status" value="1"/>
</dbReference>
<reference evidence="2 3" key="1">
    <citation type="journal article" date="2015" name="Sci. Rep.">
        <title>Genome of the facultative scuticociliatosis pathogen Pseudocohnilembus persalinus provides insight into its virulence through horizontal gene transfer.</title>
        <authorList>
            <person name="Xiong J."/>
            <person name="Wang G."/>
            <person name="Cheng J."/>
            <person name="Tian M."/>
            <person name="Pan X."/>
            <person name="Warren A."/>
            <person name="Jiang C."/>
            <person name="Yuan D."/>
            <person name="Miao W."/>
        </authorList>
    </citation>
    <scope>NUCLEOTIDE SEQUENCE [LARGE SCALE GENOMIC DNA]</scope>
    <source>
        <strain evidence="2">36N120E</strain>
    </source>
</reference>
<dbReference type="OrthoDB" id="191686at2759"/>
<evidence type="ECO:0000313" key="2">
    <source>
        <dbReference type="EMBL" id="KRX06634.1"/>
    </source>
</evidence>
<evidence type="ECO:0000259" key="1">
    <source>
        <dbReference type="Pfam" id="PF00650"/>
    </source>
</evidence>
<dbReference type="Pfam" id="PF00650">
    <property type="entry name" value="CRAL_TRIO"/>
    <property type="match status" value="1"/>
</dbReference>
<dbReference type="Proteomes" id="UP000054937">
    <property type="component" value="Unassembled WGS sequence"/>
</dbReference>
<dbReference type="InterPro" id="IPR036865">
    <property type="entry name" value="CRAL-TRIO_dom_sf"/>
</dbReference>
<evidence type="ECO:0000313" key="3">
    <source>
        <dbReference type="Proteomes" id="UP000054937"/>
    </source>
</evidence>
<dbReference type="AlphaFoldDB" id="A0A0V0QX48"/>
<gene>
    <name evidence="2" type="ORF">PPERSA_13113</name>
</gene>